<dbReference type="InterPro" id="IPR016187">
    <property type="entry name" value="CTDL_fold"/>
</dbReference>
<evidence type="ECO:0000256" key="3">
    <source>
        <dbReference type="ARBA" id="ARBA00022801"/>
    </source>
</evidence>
<dbReference type="InterPro" id="IPR036383">
    <property type="entry name" value="TSP1_rpt_sf"/>
</dbReference>
<dbReference type="PRINTS" id="PR00480">
    <property type="entry name" value="ASTACIN"/>
</dbReference>
<dbReference type="Gene3D" id="3.40.390.10">
    <property type="entry name" value="Collagenase (Catalytic Domain)"/>
    <property type="match status" value="1"/>
</dbReference>
<proteinExistence type="predicted"/>
<dbReference type="SMART" id="SM00209">
    <property type="entry name" value="TSP1"/>
    <property type="match status" value="1"/>
</dbReference>
<dbReference type="Pfam" id="PF00090">
    <property type="entry name" value="TSP_1"/>
    <property type="match status" value="1"/>
</dbReference>
<keyword evidence="6" id="KW-1015">Disulfide bond</keyword>
<dbReference type="SMART" id="SM00034">
    <property type="entry name" value="CLECT"/>
    <property type="match status" value="1"/>
</dbReference>
<feature type="binding site" evidence="8">
    <location>
        <position position="167"/>
    </location>
    <ligand>
        <name>Zn(2+)</name>
        <dbReference type="ChEBI" id="CHEBI:29105"/>
        <note>catalytic</note>
    </ligand>
</feature>
<feature type="domain" description="Peptidase M12A" evidence="11">
    <location>
        <begin position="63"/>
        <end position="259"/>
    </location>
</feature>
<dbReference type="CDD" id="cd04280">
    <property type="entry name" value="ZnMc_astacin_like"/>
    <property type="match status" value="1"/>
</dbReference>
<name>A0ABN8P787_9CNID</name>
<sequence length="713" mass="83250">MEMCPRDERRLHVFRYFARIYDSNKVLYLRHIVDPDSEDVAIIEGDIRLPPVESASASNEYSNAVRNKFRLWPGGVVPYVIDNNIVNRTKHMEALRRAIEIWENNTCVRFIPRTNQHRYAYIYYGPKGCNSHVGALWSKPSKVSLGSRCYLAEIATHELGHLLGFGHEQNRPDRDQYIDILWENIDTAKHRIFRKSRHWFFQSLGVPYDYSSIMHYSRYQYSKNGEPTMVSRDPNIQWFGGLIPSKLDIKQMNLLYSCSEIPLFPKHFSLRSTSSPYLNCIAMNQSQDTEWGVKYLCYRTSMKKLHLSWSSNGPIGGQDCINTAMPYQRTAKLWNNSFLCLPRDSLLKLRWSVSGELKGWGCLFMRNGQHARTRYLLCGKTKYEKSDGGWSKWSSFGPCNKKCGGGFRTRVRSCDSPTPKYGGDPCKGNYYETISCNTNRCLGFPSWPRDFTFMFISFTPRRKMCIPIYERYQYIYWAKAKLCWASTKRYIDVRWSDKGPVEDMRCTQIKQQSGKYQTGGWENNYLCIRNAPYNFRWSTNGPIKGLACIRWQNNAFAHRNLWQNNYLCAEEYPRPTRSLSTGCYPGWRSFVVNSVPYCYLSFRNKHRTWDEARKFCKEKKATLASINSKREQDFVKQIIPDSVWIGLYHKQEWEWTDGSSVTYVNWSAGEPNNGGRSNVTEECVVNISFSGKWNDFPCDTKFNFICKMKAGQL</sequence>
<dbReference type="PROSITE" id="PS00615">
    <property type="entry name" value="C_TYPE_LECTIN_1"/>
    <property type="match status" value="1"/>
</dbReference>
<keyword evidence="4 8" id="KW-0862">Zinc</keyword>
<evidence type="ECO:0000313" key="12">
    <source>
        <dbReference type="EMBL" id="CAH3136068.1"/>
    </source>
</evidence>
<comment type="caution">
    <text evidence="8">Lacks conserved residue(s) required for the propagation of feature annotation.</text>
</comment>
<evidence type="ECO:0000259" key="10">
    <source>
        <dbReference type="PROSITE" id="PS50041"/>
    </source>
</evidence>
<organism evidence="12 13">
    <name type="scientific">Porites lobata</name>
    <dbReference type="NCBI Taxonomy" id="104759"/>
    <lineage>
        <taxon>Eukaryota</taxon>
        <taxon>Metazoa</taxon>
        <taxon>Cnidaria</taxon>
        <taxon>Anthozoa</taxon>
        <taxon>Hexacorallia</taxon>
        <taxon>Scleractinia</taxon>
        <taxon>Fungiina</taxon>
        <taxon>Poritidae</taxon>
        <taxon>Porites</taxon>
    </lineage>
</organism>
<dbReference type="InterPro" id="IPR024079">
    <property type="entry name" value="MetalloPept_cat_dom_sf"/>
</dbReference>
<protein>
    <recommendedName>
        <fullName evidence="9">Metalloendopeptidase</fullName>
        <ecNumber evidence="9">3.4.24.-</ecNumber>
    </recommendedName>
</protein>
<evidence type="ECO:0000259" key="11">
    <source>
        <dbReference type="PROSITE" id="PS51864"/>
    </source>
</evidence>
<feature type="active site" evidence="8">
    <location>
        <position position="158"/>
    </location>
</feature>
<keyword evidence="1 8" id="KW-0645">Protease</keyword>
<dbReference type="EMBL" id="CALNXK010000057">
    <property type="protein sequence ID" value="CAH3136068.1"/>
    <property type="molecule type" value="Genomic_DNA"/>
</dbReference>
<dbReference type="EC" id="3.4.24.-" evidence="9"/>
<evidence type="ECO:0000256" key="1">
    <source>
        <dbReference type="ARBA" id="ARBA00022670"/>
    </source>
</evidence>
<keyword evidence="2 8" id="KW-0479">Metal-binding</keyword>
<dbReference type="InterPro" id="IPR018378">
    <property type="entry name" value="C-type_lectin_CS"/>
</dbReference>
<evidence type="ECO:0000256" key="6">
    <source>
        <dbReference type="ARBA" id="ARBA00023157"/>
    </source>
</evidence>
<evidence type="ECO:0000313" key="13">
    <source>
        <dbReference type="Proteomes" id="UP001159405"/>
    </source>
</evidence>
<dbReference type="InterPro" id="IPR034035">
    <property type="entry name" value="Astacin-like_dom"/>
</dbReference>
<evidence type="ECO:0000256" key="4">
    <source>
        <dbReference type="ARBA" id="ARBA00022833"/>
    </source>
</evidence>
<gene>
    <name evidence="12" type="ORF">PLOB_00038256</name>
</gene>
<dbReference type="Proteomes" id="UP001159405">
    <property type="component" value="Unassembled WGS sequence"/>
</dbReference>
<dbReference type="Pfam" id="PF01400">
    <property type="entry name" value="Astacin"/>
    <property type="match status" value="1"/>
</dbReference>
<keyword evidence="13" id="KW-1185">Reference proteome</keyword>
<dbReference type="SUPFAM" id="SSF56436">
    <property type="entry name" value="C-type lectin-like"/>
    <property type="match status" value="1"/>
</dbReference>
<dbReference type="InterPro" id="IPR016186">
    <property type="entry name" value="C-type_lectin-like/link_sf"/>
</dbReference>
<dbReference type="InterPro" id="IPR001304">
    <property type="entry name" value="C-type_lectin-like"/>
</dbReference>
<evidence type="ECO:0000256" key="2">
    <source>
        <dbReference type="ARBA" id="ARBA00022723"/>
    </source>
</evidence>
<dbReference type="PROSITE" id="PS50092">
    <property type="entry name" value="TSP1"/>
    <property type="match status" value="1"/>
</dbReference>
<comment type="cofactor">
    <cofactor evidence="8 9">
        <name>Zn(2+)</name>
        <dbReference type="ChEBI" id="CHEBI:29105"/>
    </cofactor>
    <text evidence="8 9">Binds 1 zinc ion per subunit.</text>
</comment>
<dbReference type="PROSITE" id="PS51864">
    <property type="entry name" value="ASTACIN"/>
    <property type="match status" value="1"/>
</dbReference>
<dbReference type="PROSITE" id="PS50041">
    <property type="entry name" value="C_TYPE_LECTIN_2"/>
    <property type="match status" value="1"/>
</dbReference>
<dbReference type="Pfam" id="PF00059">
    <property type="entry name" value="Lectin_C"/>
    <property type="match status" value="1"/>
</dbReference>
<evidence type="ECO:0000256" key="8">
    <source>
        <dbReference type="PROSITE-ProRule" id="PRU01211"/>
    </source>
</evidence>
<feature type="non-terminal residue" evidence="12">
    <location>
        <position position="713"/>
    </location>
</feature>
<evidence type="ECO:0000256" key="5">
    <source>
        <dbReference type="ARBA" id="ARBA00023049"/>
    </source>
</evidence>
<reference evidence="12 13" key="1">
    <citation type="submission" date="2022-05" db="EMBL/GenBank/DDBJ databases">
        <authorList>
            <consortium name="Genoscope - CEA"/>
            <person name="William W."/>
        </authorList>
    </citation>
    <scope>NUCLEOTIDE SEQUENCE [LARGE SCALE GENOMIC DNA]</scope>
</reference>
<dbReference type="InterPro" id="IPR000884">
    <property type="entry name" value="TSP1_rpt"/>
</dbReference>
<keyword evidence="3 8" id="KW-0378">Hydrolase</keyword>
<comment type="caution">
    <text evidence="12">The sequence shown here is derived from an EMBL/GenBank/DDBJ whole genome shotgun (WGS) entry which is preliminary data.</text>
</comment>
<dbReference type="CDD" id="cd00037">
    <property type="entry name" value="CLECT"/>
    <property type="match status" value="1"/>
</dbReference>
<dbReference type="SUPFAM" id="SSF82895">
    <property type="entry name" value="TSP-1 type 1 repeat"/>
    <property type="match status" value="1"/>
</dbReference>
<dbReference type="SMART" id="SM00235">
    <property type="entry name" value="ZnMc"/>
    <property type="match status" value="1"/>
</dbReference>
<dbReference type="SUPFAM" id="SSF55486">
    <property type="entry name" value="Metalloproteases ('zincins'), catalytic domain"/>
    <property type="match status" value="1"/>
</dbReference>
<dbReference type="PANTHER" id="PTHR10127:SF780">
    <property type="entry name" value="METALLOENDOPEPTIDASE"/>
    <property type="match status" value="1"/>
</dbReference>
<feature type="domain" description="C-type lectin" evidence="10">
    <location>
        <begin position="597"/>
        <end position="707"/>
    </location>
</feature>
<dbReference type="Gene3D" id="2.20.100.10">
    <property type="entry name" value="Thrombospondin type-1 (TSP1) repeat"/>
    <property type="match status" value="1"/>
</dbReference>
<dbReference type="Gene3D" id="3.10.100.10">
    <property type="entry name" value="Mannose-Binding Protein A, subunit A"/>
    <property type="match status" value="1"/>
</dbReference>
<dbReference type="InterPro" id="IPR001506">
    <property type="entry name" value="Peptidase_M12A"/>
</dbReference>
<feature type="binding site" evidence="8">
    <location>
        <position position="161"/>
    </location>
    <ligand>
        <name>Zn(2+)</name>
        <dbReference type="ChEBI" id="CHEBI:29105"/>
        <note>catalytic</note>
    </ligand>
</feature>
<dbReference type="PANTHER" id="PTHR10127">
    <property type="entry name" value="DISCOIDIN, CUB, EGF, LAMININ , AND ZINC METALLOPROTEASE DOMAIN CONTAINING"/>
    <property type="match status" value="1"/>
</dbReference>
<feature type="binding site" evidence="8">
    <location>
        <position position="157"/>
    </location>
    <ligand>
        <name>Zn(2+)</name>
        <dbReference type="ChEBI" id="CHEBI:29105"/>
        <note>catalytic</note>
    </ligand>
</feature>
<evidence type="ECO:0000256" key="9">
    <source>
        <dbReference type="RuleBase" id="RU361183"/>
    </source>
</evidence>
<accession>A0ABN8P787</accession>
<keyword evidence="7" id="KW-0325">Glycoprotein</keyword>
<keyword evidence="5 8" id="KW-0482">Metalloprotease</keyword>
<evidence type="ECO:0000256" key="7">
    <source>
        <dbReference type="ARBA" id="ARBA00023180"/>
    </source>
</evidence>
<dbReference type="InterPro" id="IPR006026">
    <property type="entry name" value="Peptidase_Metallo"/>
</dbReference>